<proteinExistence type="predicted"/>
<sequence>MPVDQEPFVSSNAHDHDRTASFDVQHADDVSEHFHIGQLILQCQDGFWIPSVVEEVRDLNCGRFRYPLMRHVLVAGVKSCHKPRWIPCISSSLRIAHRSNERPRTLISAIPPQTVLDLVSRSLQDASTYRFRELHRRAAEADCTALQILLFHLDSMKQCPGTTDHPLPDDWVDVLQVALRYWFTSVNPNLRYHQSRAADLHASCRVPCIENQTEIQALTRKAAEFESSADVAFWDSKIDIISKIVDNHVASAKKITSVDMNMIQRPSDTPFRQVILDWGSSICQRN</sequence>
<organism evidence="1">
    <name type="scientific">Spongospora subterranea</name>
    <dbReference type="NCBI Taxonomy" id="70186"/>
    <lineage>
        <taxon>Eukaryota</taxon>
        <taxon>Sar</taxon>
        <taxon>Rhizaria</taxon>
        <taxon>Endomyxa</taxon>
        <taxon>Phytomyxea</taxon>
        <taxon>Plasmodiophorida</taxon>
        <taxon>Plasmodiophoridae</taxon>
        <taxon>Spongospora</taxon>
    </lineage>
</organism>
<dbReference type="AlphaFoldDB" id="A0A0H5R6J4"/>
<reference evidence="1" key="1">
    <citation type="submission" date="2015-04" db="EMBL/GenBank/DDBJ databases">
        <title>The genome sequence of the plant pathogenic Rhizarian Plasmodiophora brassicae reveals insights in its biotrophic life cycle and the origin of chitin synthesis.</title>
        <authorList>
            <person name="Schwelm A."/>
            <person name="Fogelqvist J."/>
            <person name="Knaust A."/>
            <person name="Julke S."/>
            <person name="Lilja T."/>
            <person name="Dhandapani V."/>
            <person name="Bonilla-Rosso G."/>
            <person name="Karlsson M."/>
            <person name="Shevchenko A."/>
            <person name="Choi S.R."/>
            <person name="Kim H.G."/>
            <person name="Park J.Y."/>
            <person name="Lim Y.P."/>
            <person name="Ludwig-Muller J."/>
            <person name="Dixelius C."/>
        </authorList>
    </citation>
    <scope>NUCLEOTIDE SEQUENCE</scope>
    <source>
        <tissue evidence="1">Potato root galls</tissue>
    </source>
</reference>
<dbReference type="EMBL" id="HACM01008950">
    <property type="protein sequence ID" value="CRZ09392.1"/>
    <property type="molecule type" value="Transcribed_RNA"/>
</dbReference>
<protein>
    <submittedName>
        <fullName evidence="1">Uncharacterized protein</fullName>
    </submittedName>
</protein>
<accession>A0A0H5R6J4</accession>
<evidence type="ECO:0000313" key="1">
    <source>
        <dbReference type="EMBL" id="CRZ09392.1"/>
    </source>
</evidence>
<name>A0A0H5R6J4_9EUKA</name>